<dbReference type="AlphaFoldDB" id="A0A0G0H706"/>
<feature type="domain" description="Cohesin" evidence="2">
    <location>
        <begin position="13"/>
        <end position="110"/>
    </location>
</feature>
<sequence length="193" mass="21198">MATIASFSFDPITTTVKQGETVTVDVLIYSGKDPVISSDVWISYNPELLTPITEGLSDIKPGDLFQITDSKIISPGSMYLYAINQSPSEADITNGKLASISFTAHGSGTTDLRFNCIPFQKQTSQIIRRDPELTNIINCTTTRAHTAAITIEAENVLGASTQNTYHSWYVGLALLFTVFIGVLFFRYKRLSKS</sequence>
<dbReference type="InterPro" id="IPR008965">
    <property type="entry name" value="CBM2/CBM3_carb-bd_dom_sf"/>
</dbReference>
<evidence type="ECO:0000259" key="2">
    <source>
        <dbReference type="Pfam" id="PF00963"/>
    </source>
</evidence>
<evidence type="ECO:0000313" key="3">
    <source>
        <dbReference type="EMBL" id="KKQ37932.1"/>
    </source>
</evidence>
<evidence type="ECO:0000313" key="4">
    <source>
        <dbReference type="Proteomes" id="UP000034471"/>
    </source>
</evidence>
<dbReference type="GO" id="GO:0000272">
    <property type="term" value="P:polysaccharide catabolic process"/>
    <property type="evidence" value="ECO:0007669"/>
    <property type="project" value="InterPro"/>
</dbReference>
<dbReference type="CDD" id="cd08547">
    <property type="entry name" value="Type_II_cohesin"/>
    <property type="match status" value="1"/>
</dbReference>
<dbReference type="EMBL" id="LBTJ01000022">
    <property type="protein sequence ID" value="KKQ37932.1"/>
    <property type="molecule type" value="Genomic_DNA"/>
</dbReference>
<reference evidence="3 4" key="1">
    <citation type="journal article" date="2015" name="Nature">
        <title>rRNA introns, odd ribosomes, and small enigmatic genomes across a large radiation of phyla.</title>
        <authorList>
            <person name="Brown C.T."/>
            <person name="Hug L.A."/>
            <person name="Thomas B.C."/>
            <person name="Sharon I."/>
            <person name="Castelle C.J."/>
            <person name="Singh A."/>
            <person name="Wilkins M.J."/>
            <person name="Williams K.H."/>
            <person name="Banfield J.F."/>
        </authorList>
    </citation>
    <scope>NUCLEOTIDE SEQUENCE [LARGE SCALE GENOMIC DNA]</scope>
</reference>
<accession>A0A0G0H706</accession>
<proteinExistence type="predicted"/>
<organism evidence="3 4">
    <name type="scientific">Candidatus Roizmanbacteria bacterium GW2011_GWA2_37_7</name>
    <dbReference type="NCBI Taxonomy" id="1618481"/>
    <lineage>
        <taxon>Bacteria</taxon>
        <taxon>Candidatus Roizmaniibacteriota</taxon>
    </lineage>
</organism>
<comment type="caution">
    <text evidence="3">The sequence shown here is derived from an EMBL/GenBank/DDBJ whole genome shotgun (WGS) entry which is preliminary data.</text>
</comment>
<dbReference type="Pfam" id="PF00963">
    <property type="entry name" value="Cohesin"/>
    <property type="match status" value="1"/>
</dbReference>
<dbReference type="Proteomes" id="UP000034471">
    <property type="component" value="Unassembled WGS sequence"/>
</dbReference>
<name>A0A0G0H706_9BACT</name>
<dbReference type="InterPro" id="IPR002102">
    <property type="entry name" value="Cohesin_dom"/>
</dbReference>
<dbReference type="SUPFAM" id="SSF49384">
    <property type="entry name" value="Carbohydrate-binding domain"/>
    <property type="match status" value="1"/>
</dbReference>
<keyword evidence="1" id="KW-1133">Transmembrane helix</keyword>
<dbReference type="GO" id="GO:0030246">
    <property type="term" value="F:carbohydrate binding"/>
    <property type="evidence" value="ECO:0007669"/>
    <property type="project" value="InterPro"/>
</dbReference>
<keyword evidence="1" id="KW-0472">Membrane</keyword>
<gene>
    <name evidence="3" type="ORF">US54_C0022G0004</name>
</gene>
<evidence type="ECO:0000256" key="1">
    <source>
        <dbReference type="SAM" id="Phobius"/>
    </source>
</evidence>
<feature type="transmembrane region" description="Helical" evidence="1">
    <location>
        <begin position="168"/>
        <end position="187"/>
    </location>
</feature>
<keyword evidence="1" id="KW-0812">Transmembrane</keyword>
<dbReference type="Gene3D" id="2.60.40.680">
    <property type="match status" value="1"/>
</dbReference>
<protein>
    <recommendedName>
        <fullName evidence="2">Cohesin domain-containing protein</fullName>
    </recommendedName>
</protein>
<dbReference type="STRING" id="1618481.US54_C0022G0004"/>